<comment type="caution">
    <text evidence="1">The sequence shown here is derived from an EMBL/GenBank/DDBJ whole genome shotgun (WGS) entry which is preliminary data.</text>
</comment>
<proteinExistence type="predicted"/>
<dbReference type="AlphaFoldDB" id="A0A0F9MDN0"/>
<protein>
    <submittedName>
        <fullName evidence="1">Uncharacterized protein</fullName>
    </submittedName>
</protein>
<dbReference type="EMBL" id="LAZR01004975">
    <property type="protein sequence ID" value="KKN03969.1"/>
    <property type="molecule type" value="Genomic_DNA"/>
</dbReference>
<gene>
    <name evidence="1" type="ORF">LCGC14_1102320</name>
</gene>
<organism evidence="1">
    <name type="scientific">marine sediment metagenome</name>
    <dbReference type="NCBI Taxonomy" id="412755"/>
    <lineage>
        <taxon>unclassified sequences</taxon>
        <taxon>metagenomes</taxon>
        <taxon>ecological metagenomes</taxon>
    </lineage>
</organism>
<name>A0A0F9MDN0_9ZZZZ</name>
<reference evidence="1" key="1">
    <citation type="journal article" date="2015" name="Nature">
        <title>Complex archaea that bridge the gap between prokaryotes and eukaryotes.</title>
        <authorList>
            <person name="Spang A."/>
            <person name="Saw J.H."/>
            <person name="Jorgensen S.L."/>
            <person name="Zaremba-Niedzwiedzka K."/>
            <person name="Martijn J."/>
            <person name="Lind A.E."/>
            <person name="van Eijk R."/>
            <person name="Schleper C."/>
            <person name="Guy L."/>
            <person name="Ettema T.J."/>
        </authorList>
    </citation>
    <scope>NUCLEOTIDE SEQUENCE</scope>
</reference>
<evidence type="ECO:0000313" key="1">
    <source>
        <dbReference type="EMBL" id="KKN03969.1"/>
    </source>
</evidence>
<sequence>MTVQDVANFVDHVGNGIATSFPFVFRADDVSWVTVDFTTDIIGVTLNADQDAAPGGTVDYSVAPPDLQAIRIQRVTPQAQDLDYARYDPFDSESHEDALDKLTMEVQDLEQVSASGVAFLQAQIDAIVLGATGRFQDLTDVDDLHDLMFIGPVINFNAQAMNDFTILNQSIGSVAGVAVIDYKLGMGVTLTLTENVTTLTLSNIPATNLAQIELDIRQDSVARTIAWPATILWPGDTEPDITTVDSITQVHLRTTDGG</sequence>
<accession>A0A0F9MDN0</accession>